<dbReference type="GO" id="GO:0016740">
    <property type="term" value="F:transferase activity"/>
    <property type="evidence" value="ECO:0007669"/>
    <property type="project" value="UniProtKB-KW"/>
</dbReference>
<dbReference type="Proteomes" id="UP000030671">
    <property type="component" value="Unassembled WGS sequence"/>
</dbReference>
<dbReference type="InterPro" id="IPR054416">
    <property type="entry name" value="GST_UstS-like_C"/>
</dbReference>
<protein>
    <submittedName>
        <fullName evidence="2">Glutathione S-transferase</fullName>
    </submittedName>
</protein>
<dbReference type="Gene3D" id="1.20.1050.10">
    <property type="match status" value="1"/>
</dbReference>
<dbReference type="Pfam" id="PF22041">
    <property type="entry name" value="GST_C_7"/>
    <property type="match status" value="1"/>
</dbReference>
<dbReference type="PROSITE" id="PS50404">
    <property type="entry name" value="GST_NTER"/>
    <property type="match status" value="1"/>
</dbReference>
<organism evidence="2 3">
    <name type="scientific">Heterobasidion irregulare (strain TC 32-1)</name>
    <dbReference type="NCBI Taxonomy" id="747525"/>
    <lineage>
        <taxon>Eukaryota</taxon>
        <taxon>Fungi</taxon>
        <taxon>Dikarya</taxon>
        <taxon>Basidiomycota</taxon>
        <taxon>Agaricomycotina</taxon>
        <taxon>Agaricomycetes</taxon>
        <taxon>Russulales</taxon>
        <taxon>Bondarzewiaceae</taxon>
        <taxon>Heterobasidion</taxon>
        <taxon>Heterobasidion annosum species complex</taxon>
    </lineage>
</organism>
<accession>W4K6B0</accession>
<dbReference type="eggNOG" id="ENOG502QQN3">
    <property type="taxonomic scope" value="Eukaryota"/>
</dbReference>
<proteinExistence type="predicted"/>
<evidence type="ECO:0000259" key="1">
    <source>
        <dbReference type="PROSITE" id="PS50404"/>
    </source>
</evidence>
<dbReference type="Pfam" id="PF13409">
    <property type="entry name" value="GST_N_2"/>
    <property type="match status" value="1"/>
</dbReference>
<evidence type="ECO:0000313" key="2">
    <source>
        <dbReference type="EMBL" id="ETW81333.1"/>
    </source>
</evidence>
<keyword evidence="3" id="KW-1185">Reference proteome</keyword>
<evidence type="ECO:0000313" key="3">
    <source>
        <dbReference type="Proteomes" id="UP000030671"/>
    </source>
</evidence>
<dbReference type="SUPFAM" id="SSF52833">
    <property type="entry name" value="Thioredoxin-like"/>
    <property type="match status" value="1"/>
</dbReference>
<dbReference type="RefSeq" id="XP_009545999.1">
    <property type="nucleotide sequence ID" value="XM_009547704.1"/>
</dbReference>
<dbReference type="EMBL" id="KI925458">
    <property type="protein sequence ID" value="ETW81333.1"/>
    <property type="molecule type" value="Genomic_DNA"/>
</dbReference>
<keyword evidence="2" id="KW-0808">Transferase</keyword>
<feature type="domain" description="GST N-terminal" evidence="1">
    <location>
        <begin position="12"/>
        <end position="102"/>
    </location>
</feature>
<dbReference type="Gene3D" id="3.40.30.10">
    <property type="entry name" value="Glutaredoxin"/>
    <property type="match status" value="1"/>
</dbReference>
<sequence length="253" mass="28329">MSDSPVIILYDIPGTVAGHAWSPNTWKARFALNIKGIPYKTEWVEYPDVVDLCKRIGAAHTEIRGGSPHYTLPIIYDPSTKAVVSDSFKIAQYLDKTYLSLPALIPAGTEAFQAMFTNTIEQRIQNVMFPVLALATLLQLSPRSMEYFRRTREVRFGKKVEDFAPEGEVRDAIWKTSLGTFSEVHGWMGVNGIGKTFVMGDTPSFADADIGSHLVWIKLVMGTESKEWKDILAADEGRWARLAEALSKWEVVN</sequence>
<dbReference type="GeneID" id="20666025"/>
<reference evidence="2 3" key="1">
    <citation type="journal article" date="2012" name="New Phytol.">
        <title>Insight into trade-off between wood decay and parasitism from the genome of a fungal forest pathogen.</title>
        <authorList>
            <person name="Olson A."/>
            <person name="Aerts A."/>
            <person name="Asiegbu F."/>
            <person name="Belbahri L."/>
            <person name="Bouzid O."/>
            <person name="Broberg A."/>
            <person name="Canback B."/>
            <person name="Coutinho P.M."/>
            <person name="Cullen D."/>
            <person name="Dalman K."/>
            <person name="Deflorio G."/>
            <person name="van Diepen L.T."/>
            <person name="Dunand C."/>
            <person name="Duplessis S."/>
            <person name="Durling M."/>
            <person name="Gonthier P."/>
            <person name="Grimwood J."/>
            <person name="Fossdal C.G."/>
            <person name="Hansson D."/>
            <person name="Henrissat B."/>
            <person name="Hietala A."/>
            <person name="Himmelstrand K."/>
            <person name="Hoffmeister D."/>
            <person name="Hogberg N."/>
            <person name="James T.Y."/>
            <person name="Karlsson M."/>
            <person name="Kohler A."/>
            <person name="Kues U."/>
            <person name="Lee Y.H."/>
            <person name="Lin Y.C."/>
            <person name="Lind M."/>
            <person name="Lindquist E."/>
            <person name="Lombard V."/>
            <person name="Lucas S."/>
            <person name="Lunden K."/>
            <person name="Morin E."/>
            <person name="Murat C."/>
            <person name="Park J."/>
            <person name="Raffaello T."/>
            <person name="Rouze P."/>
            <person name="Salamov A."/>
            <person name="Schmutz J."/>
            <person name="Solheim H."/>
            <person name="Stahlberg J."/>
            <person name="Velez H."/>
            <person name="de Vries R.P."/>
            <person name="Wiebenga A."/>
            <person name="Woodward S."/>
            <person name="Yakovlev I."/>
            <person name="Garbelotto M."/>
            <person name="Martin F."/>
            <person name="Grigoriev I.V."/>
            <person name="Stenlid J."/>
        </authorList>
    </citation>
    <scope>NUCLEOTIDE SEQUENCE [LARGE SCALE GENOMIC DNA]</scope>
    <source>
        <strain evidence="2 3">TC 32-1</strain>
    </source>
</reference>
<dbReference type="InterPro" id="IPR004045">
    <property type="entry name" value="Glutathione_S-Trfase_N"/>
</dbReference>
<name>W4K6B0_HETIT</name>
<dbReference type="AlphaFoldDB" id="W4K6B0"/>
<dbReference type="HOGENOM" id="CLU_011226_4_0_1"/>
<gene>
    <name evidence="2" type="primary">GST14</name>
    <name evidence="2" type="ORF">HETIRDRAFT_104704</name>
</gene>
<dbReference type="InParanoid" id="W4K6B0"/>
<dbReference type="InterPro" id="IPR036249">
    <property type="entry name" value="Thioredoxin-like_sf"/>
</dbReference>
<dbReference type="OrthoDB" id="4951845at2759"/>
<dbReference type="KEGG" id="hir:HETIRDRAFT_104704"/>